<dbReference type="Proteomes" id="UP000036947">
    <property type="component" value="Unassembled WGS sequence"/>
</dbReference>
<dbReference type="EMBL" id="LFRF01000018">
    <property type="protein sequence ID" value="KND89494.1"/>
    <property type="molecule type" value="Genomic_DNA"/>
</dbReference>
<name>A0A0L0N644_TOLOC</name>
<comment type="caution">
    <text evidence="1">The sequence shown here is derived from an EMBL/GenBank/DDBJ whole genome shotgun (WGS) entry which is preliminary data.</text>
</comment>
<sequence length="81" mass="8572">MIACALDVGIPPPHLLASNHLGPSAALLARRLPALEPDDALQLVHPANQPPLLDHPCRRLLGLFCVEAQQGAQCLEADVVV</sequence>
<dbReference type="OrthoDB" id="408760at2759"/>
<keyword evidence="2" id="KW-1185">Reference proteome</keyword>
<protein>
    <submittedName>
        <fullName evidence="1">Uncharacterized protein</fullName>
    </submittedName>
</protein>
<organism evidence="1 2">
    <name type="scientific">Tolypocladium ophioglossoides (strain CBS 100239)</name>
    <name type="common">Snaketongue truffleclub</name>
    <name type="synonym">Elaphocordyceps ophioglossoides</name>
    <dbReference type="NCBI Taxonomy" id="1163406"/>
    <lineage>
        <taxon>Eukaryota</taxon>
        <taxon>Fungi</taxon>
        <taxon>Dikarya</taxon>
        <taxon>Ascomycota</taxon>
        <taxon>Pezizomycotina</taxon>
        <taxon>Sordariomycetes</taxon>
        <taxon>Hypocreomycetidae</taxon>
        <taxon>Hypocreales</taxon>
        <taxon>Ophiocordycipitaceae</taxon>
        <taxon>Tolypocladium</taxon>
    </lineage>
</organism>
<evidence type="ECO:0000313" key="1">
    <source>
        <dbReference type="EMBL" id="KND89494.1"/>
    </source>
</evidence>
<reference evidence="1 2" key="1">
    <citation type="journal article" date="2015" name="BMC Genomics">
        <title>The genome of the truffle-parasite Tolypocladium ophioglossoides and the evolution of antifungal peptaibiotics.</title>
        <authorList>
            <person name="Quandt C.A."/>
            <person name="Bushley K.E."/>
            <person name="Spatafora J.W."/>
        </authorList>
    </citation>
    <scope>NUCLEOTIDE SEQUENCE [LARGE SCALE GENOMIC DNA]</scope>
    <source>
        <strain evidence="1 2">CBS 100239</strain>
    </source>
</reference>
<accession>A0A0L0N644</accession>
<proteinExistence type="predicted"/>
<dbReference type="AlphaFoldDB" id="A0A0L0N644"/>
<gene>
    <name evidence="1" type="ORF">TOPH_05920</name>
</gene>
<evidence type="ECO:0000313" key="2">
    <source>
        <dbReference type="Proteomes" id="UP000036947"/>
    </source>
</evidence>